<keyword evidence="1 2" id="KW-0129">CBS domain</keyword>
<evidence type="ECO:0000259" key="3">
    <source>
        <dbReference type="PROSITE" id="PS51371"/>
    </source>
</evidence>
<dbReference type="Pfam" id="PF01842">
    <property type="entry name" value="ACT"/>
    <property type="match status" value="1"/>
</dbReference>
<dbReference type="PANTHER" id="PTHR43080:SF2">
    <property type="entry name" value="CBS DOMAIN-CONTAINING PROTEIN"/>
    <property type="match status" value="1"/>
</dbReference>
<dbReference type="SMART" id="SM00116">
    <property type="entry name" value="CBS"/>
    <property type="match status" value="2"/>
</dbReference>
<evidence type="ECO:0000313" key="6">
    <source>
        <dbReference type="Proteomes" id="UP001312865"/>
    </source>
</evidence>
<dbReference type="PROSITE" id="PS51371">
    <property type="entry name" value="CBS"/>
    <property type="match status" value="2"/>
</dbReference>
<dbReference type="SUPFAM" id="SSF54631">
    <property type="entry name" value="CBS-domain pair"/>
    <property type="match status" value="1"/>
</dbReference>
<dbReference type="Gene3D" id="3.30.70.260">
    <property type="match status" value="1"/>
</dbReference>
<dbReference type="CDD" id="cd04584">
    <property type="entry name" value="CBS_pair_AcuB_like"/>
    <property type="match status" value="1"/>
</dbReference>
<gene>
    <name evidence="5" type="ORF">WAK64_17495</name>
</gene>
<evidence type="ECO:0000313" key="5">
    <source>
        <dbReference type="EMBL" id="MEI5908846.1"/>
    </source>
</evidence>
<dbReference type="InterPro" id="IPR002912">
    <property type="entry name" value="ACT_dom"/>
</dbReference>
<feature type="domain" description="CBS" evidence="3">
    <location>
        <begin position="76"/>
        <end position="134"/>
    </location>
</feature>
<evidence type="ECO:0000256" key="1">
    <source>
        <dbReference type="ARBA" id="ARBA00023122"/>
    </source>
</evidence>
<keyword evidence="6" id="KW-1185">Reference proteome</keyword>
<dbReference type="EMBL" id="JBBAXC010000016">
    <property type="protein sequence ID" value="MEI5908846.1"/>
    <property type="molecule type" value="Genomic_DNA"/>
</dbReference>
<comment type="caution">
    <text evidence="5">The sequence shown here is derived from an EMBL/GenBank/DDBJ whole genome shotgun (WGS) entry which is preliminary data.</text>
</comment>
<dbReference type="CDD" id="cd04883">
    <property type="entry name" value="ACT_AcuB"/>
    <property type="match status" value="1"/>
</dbReference>
<dbReference type="PROSITE" id="PS51671">
    <property type="entry name" value="ACT"/>
    <property type="match status" value="1"/>
</dbReference>
<dbReference type="Pfam" id="PF00571">
    <property type="entry name" value="CBS"/>
    <property type="match status" value="2"/>
</dbReference>
<proteinExistence type="predicted"/>
<name>A0ABU8HI74_9BACI</name>
<dbReference type="SUPFAM" id="SSF55021">
    <property type="entry name" value="ACT-like"/>
    <property type="match status" value="1"/>
</dbReference>
<dbReference type="InterPro" id="IPR000644">
    <property type="entry name" value="CBS_dom"/>
</dbReference>
<reference evidence="5 6" key="1">
    <citation type="journal article" date="2018" name="J. Microbiol.">
        <title>Bacillus spongiae sp. nov., isolated from sponge of Jeju Island.</title>
        <authorList>
            <person name="Lee G.E."/>
            <person name="Im W.T."/>
            <person name="Park J.S."/>
        </authorList>
    </citation>
    <scope>NUCLEOTIDE SEQUENCE [LARGE SCALE GENOMIC DNA]</scope>
    <source>
        <strain evidence="5 6">135PIL107-10</strain>
    </source>
</reference>
<dbReference type="PANTHER" id="PTHR43080">
    <property type="entry name" value="CBS DOMAIN-CONTAINING PROTEIN CBSX3, MITOCHONDRIAL"/>
    <property type="match status" value="1"/>
</dbReference>
<dbReference type="Proteomes" id="UP001312865">
    <property type="component" value="Unassembled WGS sequence"/>
</dbReference>
<evidence type="ECO:0000259" key="4">
    <source>
        <dbReference type="PROSITE" id="PS51671"/>
    </source>
</evidence>
<accession>A0ABU8HI74</accession>
<feature type="domain" description="ACT" evidence="4">
    <location>
        <begin position="137"/>
        <end position="213"/>
    </location>
</feature>
<evidence type="ECO:0000256" key="2">
    <source>
        <dbReference type="PROSITE-ProRule" id="PRU00703"/>
    </source>
</evidence>
<dbReference type="RefSeq" id="WP_336588289.1">
    <property type="nucleotide sequence ID" value="NZ_JBBAXC010000016.1"/>
</dbReference>
<dbReference type="InterPro" id="IPR045865">
    <property type="entry name" value="ACT-like_dom_sf"/>
</dbReference>
<feature type="domain" description="CBS" evidence="3">
    <location>
        <begin position="7"/>
        <end position="65"/>
    </location>
</feature>
<organism evidence="5 6">
    <name type="scientific">Bacillus spongiae</name>
    <dbReference type="NCBI Taxonomy" id="2683610"/>
    <lineage>
        <taxon>Bacteria</taxon>
        <taxon>Bacillati</taxon>
        <taxon>Bacillota</taxon>
        <taxon>Bacilli</taxon>
        <taxon>Bacillales</taxon>
        <taxon>Bacillaceae</taxon>
        <taxon>Bacillus</taxon>
    </lineage>
</organism>
<sequence length="213" mass="24119">MIVEQVMKTNITVLTPEDTIQKAIEVMRAHSIRHIPICTANKLVGIISDRDVKEATPSTFNKHSVEEFKKPLKQIMTTNVITGHPLDFVEEVAALFYEYQISCLPIVKEDKLVGIITETDLLHTLIELTGAHQPGSHFEVKVQNKAGMLFNVVRILNEHNVNIHSVLVYPDSEDEKYKILVFRIQTMNPLPLLHSLKKEGHIVLWPNMPGVTS</sequence>
<dbReference type="Gene3D" id="3.10.580.10">
    <property type="entry name" value="CBS-domain"/>
    <property type="match status" value="1"/>
</dbReference>
<protein>
    <submittedName>
        <fullName evidence="5">Acetoin utilization AcuB family protein</fullName>
    </submittedName>
</protein>
<dbReference type="InterPro" id="IPR046342">
    <property type="entry name" value="CBS_dom_sf"/>
</dbReference>
<dbReference type="InterPro" id="IPR051257">
    <property type="entry name" value="Diverse_CBS-Domain"/>
</dbReference>